<proteinExistence type="predicted"/>
<evidence type="ECO:0000313" key="1">
    <source>
        <dbReference type="EMBL" id="ELQ34914.1"/>
    </source>
</evidence>
<gene>
    <name evidence="1" type="ORF">OOU_Y34scaffold00742g2</name>
</gene>
<dbReference type="Proteomes" id="UP000011086">
    <property type="component" value="Unassembled WGS sequence"/>
</dbReference>
<accession>A0AA97NRA1</accession>
<name>A0AA97NRA1_PYRO3</name>
<protein>
    <submittedName>
        <fullName evidence="1">Uncharacterized protein</fullName>
    </submittedName>
</protein>
<reference evidence="1" key="1">
    <citation type="journal article" date="2012" name="PLoS Genet.">
        <title>Comparative analysis of the genomes of two field isolates of the rice blast fungus Magnaporthe oryzae.</title>
        <authorList>
            <person name="Xue M."/>
            <person name="Yang J."/>
            <person name="Li Z."/>
            <person name="Hu S."/>
            <person name="Yao N."/>
            <person name="Dean R.A."/>
            <person name="Zhao W."/>
            <person name="Shen M."/>
            <person name="Zhang H."/>
            <person name="Li C."/>
            <person name="Liu L."/>
            <person name="Cao L."/>
            <person name="Xu X."/>
            <person name="Xing Y."/>
            <person name="Hsiang T."/>
            <person name="Zhang Z."/>
            <person name="Xu J.R."/>
            <person name="Peng Y.L."/>
        </authorList>
    </citation>
    <scope>NUCLEOTIDE SEQUENCE</scope>
    <source>
        <strain evidence="1">Y34</strain>
    </source>
</reference>
<dbReference type="AlphaFoldDB" id="A0AA97NRA1"/>
<sequence>MSETFVSGTCAHQRPIQIQIQIAIDTARSG</sequence>
<organism evidence="1">
    <name type="scientific">Pyricularia oryzae (strain Y34)</name>
    <name type="common">Rice blast fungus</name>
    <name type="synonym">Magnaporthe oryzae</name>
    <dbReference type="NCBI Taxonomy" id="1143189"/>
    <lineage>
        <taxon>Eukaryota</taxon>
        <taxon>Fungi</taxon>
        <taxon>Dikarya</taxon>
        <taxon>Ascomycota</taxon>
        <taxon>Pezizomycotina</taxon>
        <taxon>Sordariomycetes</taxon>
        <taxon>Sordariomycetidae</taxon>
        <taxon>Magnaporthales</taxon>
        <taxon>Pyriculariaceae</taxon>
        <taxon>Pyricularia</taxon>
    </lineage>
</organism>
<dbReference type="EMBL" id="JH793280">
    <property type="protein sequence ID" value="ELQ34914.1"/>
    <property type="molecule type" value="Genomic_DNA"/>
</dbReference>